<dbReference type="SUPFAM" id="SSF46689">
    <property type="entry name" value="Homeodomain-like"/>
    <property type="match status" value="1"/>
</dbReference>
<dbReference type="Gene3D" id="1.10.10.60">
    <property type="entry name" value="Homeodomain-like"/>
    <property type="match status" value="1"/>
</dbReference>
<evidence type="ECO:0000256" key="1">
    <source>
        <dbReference type="ARBA" id="ARBA00004123"/>
    </source>
</evidence>
<dbReference type="AlphaFoldDB" id="A0AAV8WKY1"/>
<gene>
    <name evidence="4" type="ORF">NQ314_020178</name>
</gene>
<dbReference type="InterPro" id="IPR050863">
    <property type="entry name" value="CenT-Element_Derived"/>
</dbReference>
<accession>A0AAV8WKY1</accession>
<protein>
    <recommendedName>
        <fullName evidence="3">DDE-1 domain-containing protein</fullName>
    </recommendedName>
</protein>
<proteinExistence type="predicted"/>
<dbReference type="GO" id="GO:0005634">
    <property type="term" value="C:nucleus"/>
    <property type="evidence" value="ECO:0007669"/>
    <property type="project" value="UniProtKB-SubCell"/>
</dbReference>
<comment type="subcellular location">
    <subcellularLocation>
        <location evidence="1">Nucleus</location>
    </subcellularLocation>
</comment>
<dbReference type="PANTHER" id="PTHR19303:SF74">
    <property type="entry name" value="POGO TRANSPOSABLE ELEMENT WITH KRAB DOMAIN"/>
    <property type="match status" value="1"/>
</dbReference>
<organism evidence="4 5">
    <name type="scientific">Rhamnusium bicolor</name>
    <dbReference type="NCBI Taxonomy" id="1586634"/>
    <lineage>
        <taxon>Eukaryota</taxon>
        <taxon>Metazoa</taxon>
        <taxon>Ecdysozoa</taxon>
        <taxon>Arthropoda</taxon>
        <taxon>Hexapoda</taxon>
        <taxon>Insecta</taxon>
        <taxon>Pterygota</taxon>
        <taxon>Neoptera</taxon>
        <taxon>Endopterygota</taxon>
        <taxon>Coleoptera</taxon>
        <taxon>Polyphaga</taxon>
        <taxon>Cucujiformia</taxon>
        <taxon>Chrysomeloidea</taxon>
        <taxon>Cerambycidae</taxon>
        <taxon>Lepturinae</taxon>
        <taxon>Rhagiini</taxon>
        <taxon>Rhamnusium</taxon>
    </lineage>
</organism>
<reference evidence="4" key="1">
    <citation type="journal article" date="2023" name="Insect Mol. Biol.">
        <title>Genome sequencing provides insights into the evolution of gene families encoding plant cell wall-degrading enzymes in longhorned beetles.</title>
        <authorList>
            <person name="Shin N.R."/>
            <person name="Okamura Y."/>
            <person name="Kirsch R."/>
            <person name="Pauchet Y."/>
        </authorList>
    </citation>
    <scope>NUCLEOTIDE SEQUENCE</scope>
    <source>
        <strain evidence="4">RBIC_L_NR</strain>
    </source>
</reference>
<sequence length="624" mass="70441">MQKDEFGEVSPKLGVFNLNRKISMSQSKRLYETYSEDRMESAVNCIKNDGVSIKRAVEMFAINRTTLMNHVKNYKCNAIGRPTVLNRDEEQLTVHALTKLADWGFGLDRFQLQICVQDYLKRIDIENPFKNCLPGKDWIAGFEKRWKDQAVELLKTYPRIERKPVLLRPQNIFNCDESGFQTDVGIQTILCRKGSRNPHKVVGSVTKSTYSVLVCCNAIGDYLPLYVNYKGLHLYSNWCQNGPEDAVYNCFPSGWIELSQFANWLENVFIKHTTKLEGPKLLIFDGHNSHLTIPLIEMACANNIEFFCLPAHISHALQPLDVGVFKSVKTAWSNVLKDYYRVTGCKNVDKITFPSLLKKLKETGCFSRASAIGGFESAENVDQGEAITPNTSNANTATNSDVANSASSSRLSCRLERVASSSSTSNFSTSQQKKKPETQKRNRVRRKFAESLTSAEVLRRMRLESNAKTSRKTKKNIPKRQKIVVKSSSDSDGSLQINDDSDLDVSEVEVEHDDSPNTSVEPVLQMDINKIIVDSWVLVKFVVSKNEVYYIGKVTEIVAEGREVMVTFLRRKEKCFVYPNVADEAIVLLKDVVKVLPEPTIRRGMHSFCTDFSSLNSGKALIIS</sequence>
<feature type="compositionally biased region" description="Basic residues" evidence="2">
    <location>
        <begin position="469"/>
        <end position="483"/>
    </location>
</feature>
<feature type="compositionally biased region" description="Low complexity" evidence="2">
    <location>
        <begin position="420"/>
        <end position="430"/>
    </location>
</feature>
<keyword evidence="5" id="KW-1185">Reference proteome</keyword>
<dbReference type="Proteomes" id="UP001162156">
    <property type="component" value="Unassembled WGS sequence"/>
</dbReference>
<dbReference type="Pfam" id="PF03184">
    <property type="entry name" value="DDE_1"/>
    <property type="match status" value="1"/>
</dbReference>
<dbReference type="EMBL" id="JANEYF010005663">
    <property type="protein sequence ID" value="KAJ8927399.1"/>
    <property type="molecule type" value="Genomic_DNA"/>
</dbReference>
<feature type="domain" description="DDE-1" evidence="3">
    <location>
        <begin position="208"/>
        <end position="332"/>
    </location>
</feature>
<comment type="caution">
    <text evidence="4">The sequence shown here is derived from an EMBL/GenBank/DDBJ whole genome shotgun (WGS) entry which is preliminary data.</text>
</comment>
<name>A0AAV8WKY1_9CUCU</name>
<dbReference type="InterPro" id="IPR009057">
    <property type="entry name" value="Homeodomain-like_sf"/>
</dbReference>
<evidence type="ECO:0000259" key="3">
    <source>
        <dbReference type="Pfam" id="PF03184"/>
    </source>
</evidence>
<feature type="compositionally biased region" description="Polar residues" evidence="2">
    <location>
        <begin position="486"/>
        <end position="498"/>
    </location>
</feature>
<feature type="compositionally biased region" description="Low complexity" evidence="2">
    <location>
        <begin position="386"/>
        <end position="409"/>
    </location>
</feature>
<dbReference type="GO" id="GO:0003677">
    <property type="term" value="F:DNA binding"/>
    <property type="evidence" value="ECO:0007669"/>
    <property type="project" value="TreeGrafter"/>
</dbReference>
<feature type="region of interest" description="Disordered" evidence="2">
    <location>
        <begin position="385"/>
        <end position="446"/>
    </location>
</feature>
<dbReference type="PANTHER" id="PTHR19303">
    <property type="entry name" value="TRANSPOSON"/>
    <property type="match status" value="1"/>
</dbReference>
<evidence type="ECO:0000313" key="5">
    <source>
        <dbReference type="Proteomes" id="UP001162156"/>
    </source>
</evidence>
<evidence type="ECO:0000256" key="2">
    <source>
        <dbReference type="SAM" id="MobiDB-lite"/>
    </source>
</evidence>
<feature type="region of interest" description="Disordered" evidence="2">
    <location>
        <begin position="461"/>
        <end position="499"/>
    </location>
</feature>
<dbReference type="InterPro" id="IPR004875">
    <property type="entry name" value="DDE_SF_endonuclease_dom"/>
</dbReference>
<evidence type="ECO:0000313" key="4">
    <source>
        <dbReference type="EMBL" id="KAJ8927399.1"/>
    </source>
</evidence>